<dbReference type="PROSITE" id="PS51318">
    <property type="entry name" value="TAT"/>
    <property type="match status" value="1"/>
</dbReference>
<dbReference type="OrthoDB" id="8208147at2"/>
<sequence>MIRRRDLLGAGAFAGLAGVTSAGAIGFRRAQRTVPPGGDVVLTQLPPRLGVWQLQASSADMVDPIEIDVAFAAALDMYDRVVERDYVAPALPRIMLNIVYKRELRQEDRFHWPEFCYATQGFKVRRLAPLALANGPVVTRFIGDRAGRNELVGYFMRIGDALPAGSLAVRAALFRQSLALRLPDGVMVRASFLTDELESNDPADADKMLAGFFRALLAGAERPLWEMLVGDARGAIQQPATGFQF</sequence>
<comment type="caution">
    <text evidence="2">The sequence shown here is derived from an EMBL/GenBank/DDBJ whole genome shotgun (WGS) entry which is preliminary data.</text>
</comment>
<keyword evidence="3" id="KW-1185">Reference proteome</keyword>
<dbReference type="EMBL" id="SGIS01000033">
    <property type="protein sequence ID" value="RZF63019.1"/>
    <property type="molecule type" value="Genomic_DNA"/>
</dbReference>
<name>A0A4Q6Y198_9SPHN</name>
<dbReference type="InterPro" id="IPR006311">
    <property type="entry name" value="TAT_signal"/>
</dbReference>
<reference evidence="2 3" key="1">
    <citation type="submission" date="2019-02" db="EMBL/GenBank/DDBJ databases">
        <authorList>
            <person name="Li Y."/>
        </authorList>
    </citation>
    <scope>NUCLEOTIDE SEQUENCE [LARGE SCALE GENOMIC DNA]</scope>
    <source>
        <strain evidence="2 3">3-7</strain>
    </source>
</reference>
<dbReference type="RefSeq" id="WP_130159513.1">
    <property type="nucleotide sequence ID" value="NZ_SGIS01000033.1"/>
</dbReference>
<dbReference type="Pfam" id="PF11984">
    <property type="entry name" value="DUF3485"/>
    <property type="match status" value="1"/>
</dbReference>
<dbReference type="NCBIfam" id="TIGR02914">
    <property type="entry name" value="EpsI_fam"/>
    <property type="match status" value="1"/>
</dbReference>
<accession>A0A4Q6Y198</accession>
<evidence type="ECO:0000313" key="2">
    <source>
        <dbReference type="EMBL" id="RZF63019.1"/>
    </source>
</evidence>
<dbReference type="AlphaFoldDB" id="A0A4Q6Y198"/>
<dbReference type="Proteomes" id="UP000292085">
    <property type="component" value="Unassembled WGS sequence"/>
</dbReference>
<proteinExistence type="predicted"/>
<evidence type="ECO:0000313" key="3">
    <source>
        <dbReference type="Proteomes" id="UP000292085"/>
    </source>
</evidence>
<organism evidence="2 3">
    <name type="scientific">Sphingomonas populi</name>
    <dbReference type="NCBI Taxonomy" id="2484750"/>
    <lineage>
        <taxon>Bacteria</taxon>
        <taxon>Pseudomonadati</taxon>
        <taxon>Pseudomonadota</taxon>
        <taxon>Alphaproteobacteria</taxon>
        <taxon>Sphingomonadales</taxon>
        <taxon>Sphingomonadaceae</taxon>
        <taxon>Sphingomonas</taxon>
    </lineage>
</organism>
<protein>
    <submittedName>
        <fullName evidence="2">EpsI family protein</fullName>
    </submittedName>
</protein>
<gene>
    <name evidence="2" type="primary">epsI</name>
    <name evidence="2" type="ORF">EWE75_18105</name>
</gene>
<feature type="domain" description="Methanolan biosynthesis EpsI" evidence="1">
    <location>
        <begin position="15"/>
        <end position="218"/>
    </location>
</feature>
<evidence type="ECO:0000259" key="1">
    <source>
        <dbReference type="Pfam" id="PF11984"/>
    </source>
</evidence>
<dbReference type="InterPro" id="IPR014263">
    <property type="entry name" value="Methanolan_biosynth_EpsI"/>
</dbReference>